<feature type="chain" id="PRO_5046144827" description="Outer membrane protein beta-barrel domain-containing protein" evidence="1">
    <location>
        <begin position="20"/>
        <end position="280"/>
    </location>
</feature>
<proteinExistence type="predicted"/>
<protein>
    <recommendedName>
        <fullName evidence="4">Outer membrane protein beta-barrel domain-containing protein</fullName>
    </recommendedName>
</protein>
<evidence type="ECO:0000256" key="1">
    <source>
        <dbReference type="SAM" id="SignalP"/>
    </source>
</evidence>
<evidence type="ECO:0000313" key="2">
    <source>
        <dbReference type="EMBL" id="GGE37614.1"/>
    </source>
</evidence>
<gene>
    <name evidence="2" type="ORF">GCM10010832_17310</name>
</gene>
<feature type="signal peptide" evidence="1">
    <location>
        <begin position="1"/>
        <end position="19"/>
    </location>
</feature>
<evidence type="ECO:0008006" key="4">
    <source>
        <dbReference type="Google" id="ProtNLM"/>
    </source>
</evidence>
<name>A0ABQ1SIF0_9FLAO</name>
<keyword evidence="3" id="KW-1185">Reference proteome</keyword>
<dbReference type="Proteomes" id="UP000599179">
    <property type="component" value="Unassembled WGS sequence"/>
</dbReference>
<organism evidence="2 3">
    <name type="scientific">Psychroflexus planctonicus</name>
    <dbReference type="NCBI Taxonomy" id="1526575"/>
    <lineage>
        <taxon>Bacteria</taxon>
        <taxon>Pseudomonadati</taxon>
        <taxon>Bacteroidota</taxon>
        <taxon>Flavobacteriia</taxon>
        <taxon>Flavobacteriales</taxon>
        <taxon>Flavobacteriaceae</taxon>
        <taxon>Psychroflexus</taxon>
    </lineage>
</organism>
<accession>A0ABQ1SIF0</accession>
<comment type="caution">
    <text evidence="2">The sequence shown here is derived from an EMBL/GenBank/DDBJ whole genome shotgun (WGS) entry which is preliminary data.</text>
</comment>
<evidence type="ECO:0000313" key="3">
    <source>
        <dbReference type="Proteomes" id="UP000599179"/>
    </source>
</evidence>
<keyword evidence="1" id="KW-0732">Signal</keyword>
<reference evidence="3" key="1">
    <citation type="journal article" date="2019" name="Int. J. Syst. Evol. Microbiol.">
        <title>The Global Catalogue of Microorganisms (GCM) 10K type strain sequencing project: providing services to taxonomists for standard genome sequencing and annotation.</title>
        <authorList>
            <consortium name="The Broad Institute Genomics Platform"/>
            <consortium name="The Broad Institute Genome Sequencing Center for Infectious Disease"/>
            <person name="Wu L."/>
            <person name="Ma J."/>
        </authorList>
    </citation>
    <scope>NUCLEOTIDE SEQUENCE [LARGE SCALE GENOMIC DNA]</scope>
    <source>
        <strain evidence="3">CGMCC 1.12931</strain>
    </source>
</reference>
<sequence length="280" mass="32212">MKNAAFFILFLLFSLSSFAQEQYTVNGEELMLYVEEEGKLTLLTERSTRDYRFFLKKEDQVVELTPENYKQKIDEFTSDVDLNTRKLGFNRRELSRVILKYNYGGEDEMGSQSDVSIRLGVWGGQSNFISYENDQDELIPFAGIELEVYSETDFKRNSILAQVRKSFPSEEFELDLTELMIGYRFKVIDSKYFHFYLEAELITFGRYDETFLEEQTSGGPTPVNQTGTSLNTPVGLGAGMALRIFKGSYLTLGYSNLVKLGESTRSDFPIDVRAGFKFRL</sequence>
<dbReference type="EMBL" id="BMGM01000007">
    <property type="protein sequence ID" value="GGE37614.1"/>
    <property type="molecule type" value="Genomic_DNA"/>
</dbReference>